<dbReference type="RefSeq" id="WP_273306508.1">
    <property type="nucleotide sequence ID" value="NZ_DYUD01000024.1"/>
</dbReference>
<dbReference type="Gene3D" id="2.60.40.10">
    <property type="entry name" value="Immunoglobulins"/>
    <property type="match status" value="4"/>
</dbReference>
<gene>
    <name evidence="3" type="ORF">K8U91_08200</name>
</gene>
<comment type="caution">
    <text evidence="3">The sequence shown here is derived from an EMBL/GenBank/DDBJ whole genome shotgun (WGS) entry which is preliminary data.</text>
</comment>
<name>A0A921MSP0_9BACT</name>
<dbReference type="Pfam" id="PF07675">
    <property type="entry name" value="Cleaved_Adhesin"/>
    <property type="match status" value="1"/>
</dbReference>
<dbReference type="Pfam" id="PF19910">
    <property type="entry name" value="DUF6383"/>
    <property type="match status" value="1"/>
</dbReference>
<sequence length="1438" mass="156358">MRKQISFLIGLLLCAGSSPFGRVEAATTLQGNVVSSSNYATTLGMYSFTAESPVTMTSLFTDANVSANGDGVYVDGKFYRMTYVSYGSIMMVYYYTYDATSWELTYSSLPSVGKWSDISIASTYDKTTGTVYCCTYNDTQSSFLLRTWDLAGERKTTIADVGTGYIALAVDATGQLLGIDPDGKLYKIDKSNGAATLVGNTGFDPSGMQSATFDEKSGKLYWFAYNNESSRLYEVNTETAQLTLVSELPDMTEVIAAYVPKAEAEDKAPAKVGDLSLNFPEGALSGSISFTVPTTLFDGSPMTGTVGYSISVNGNEVVSRTGIQPGASVSENVQVESAGTYEIQVVLNNETGNSPVAKIEQWIGNDTPNAVGSLTVSKQGDSQAVLSWTAPTAGVHDGYVDLDHLTYKVVRQPDGEVVASGIQATTFTDEIITTEMKAYNYEVYACFGDLQSAVKTTSFVVFGSYVSVPFSDNFDNNSTYPLYTIIDANNDRVTWTYDAGQKCLYCRTQTSVSDDYAVTPPLMLSHASTYNLSFDLRKLSVDKAAQRIEVLMGKEPTVEALQTVLVPEQEVETDKSFLLEFSVEEDGLYYIAFHLTTPAQGIYAYLDNIAVEGTNQNAPDVVTDFVVTPAQQGELKATISLCAPGKLVSGEAAGQLSKVDLYRESSLIHTFENPAPGSVLTYTDESAVQGFNTYRAVAYNENGIGKIAESKAYVGIDIPGLAQNVTYTDMGNGTCRIVWEAPVAGANNGYIVPENMTYDVYRCISAQETLLASGLEEMTYTDSECPVSDDTQTIVYYKIRATNEIGTGNPASSNLLQIGAPYAAPMSESFANAALSTSPWIVDRVDGNEEEVLWTLLRVGADGEEAQDNDGGFAGFAGYKDGAKAVIVSPKFDISSLASPGVSFYAYMPYSDVVFTPVISVDNGPYEPLCDAISHDTGFQNGWKYMVIPLTDYADASQIRIGFAGEIDGDNGAMYVDHVNLTNFYDSDWSVSELTAPNFALLGDVCKLQTIVSNAGLNATEATKLVFKKDDEVIAEQAIDALEPGKSVAVEFTYTITMNDLGRSLLFTAELEADDDNVADNVQSCTVVVGSNNFPGPDNLSAELNDGEVTLNWTRPDYSQGVHVSTVDDFDSYDAFIIDQIGDYTMHDVDKSMTYRLGSNPYENDSQLKAFQVFDPEKAKITNAEFVPHSGSQMLIAVASLSGTNDDWLITPELAEDNRLVSFYAKSFTDRYGLEEFEVWYSTTGTDVGDFEKLVDETLYAPTEWTCFAYILPEGAKYFAIRYISKDKYALGIDDFSFAAAAEEPTQLVLQGYRVYRNSELVTPQVVTDESYVDHLDLGGKYTYSVSAMYDQGESRLSNNASVDFASGVDELSSGIKVFAAQEGVRVLNAEGRTLLISRLDGMVLVSTQVDSNDLTIPMERGYYIAMVGNKSYKLYVE</sequence>
<dbReference type="InterPro" id="IPR011628">
    <property type="entry name" value="Cleaved_adhesin"/>
</dbReference>
<evidence type="ECO:0000256" key="1">
    <source>
        <dbReference type="SAM" id="SignalP"/>
    </source>
</evidence>
<feature type="chain" id="PRO_5036744638" evidence="1">
    <location>
        <begin position="26"/>
        <end position="1438"/>
    </location>
</feature>
<feature type="domain" description="Fibronectin type-III" evidence="2">
    <location>
        <begin position="719"/>
        <end position="808"/>
    </location>
</feature>
<feature type="signal peptide" evidence="1">
    <location>
        <begin position="1"/>
        <end position="25"/>
    </location>
</feature>
<reference evidence="3" key="2">
    <citation type="submission" date="2021-09" db="EMBL/GenBank/DDBJ databases">
        <authorList>
            <person name="Gilroy R."/>
        </authorList>
    </citation>
    <scope>NUCLEOTIDE SEQUENCE</scope>
    <source>
        <strain evidence="3">CHK121-7720</strain>
    </source>
</reference>
<reference evidence="3" key="1">
    <citation type="journal article" date="2021" name="PeerJ">
        <title>Extensive microbial diversity within the chicken gut microbiome revealed by metagenomics and culture.</title>
        <authorList>
            <person name="Gilroy R."/>
            <person name="Ravi A."/>
            <person name="Getino M."/>
            <person name="Pursley I."/>
            <person name="Horton D.L."/>
            <person name="Alikhan N.F."/>
            <person name="Baker D."/>
            <person name="Gharbi K."/>
            <person name="Hall N."/>
            <person name="Watson M."/>
            <person name="Adriaenssens E.M."/>
            <person name="Foster-Nyarko E."/>
            <person name="Jarju S."/>
            <person name="Secka A."/>
            <person name="Antonio M."/>
            <person name="Oren A."/>
            <person name="Chaudhuri R.R."/>
            <person name="La Ragione R."/>
            <person name="Hildebrand F."/>
            <person name="Pallen M.J."/>
        </authorList>
    </citation>
    <scope>NUCLEOTIDE SEQUENCE</scope>
    <source>
        <strain evidence="3">CHK121-7720</strain>
    </source>
</reference>
<dbReference type="InterPro" id="IPR045963">
    <property type="entry name" value="DUF6383"/>
</dbReference>
<dbReference type="InterPro" id="IPR013783">
    <property type="entry name" value="Ig-like_fold"/>
</dbReference>
<accession>A0A921MSP0</accession>
<proteinExistence type="predicted"/>
<dbReference type="Proteomes" id="UP000757103">
    <property type="component" value="Unassembled WGS sequence"/>
</dbReference>
<feature type="domain" description="Fibronectin type-III" evidence="2">
    <location>
        <begin position="368"/>
        <end position="452"/>
    </location>
</feature>
<keyword evidence="1" id="KW-0732">Signal</keyword>
<evidence type="ECO:0000313" key="3">
    <source>
        <dbReference type="EMBL" id="HJG89432.1"/>
    </source>
</evidence>
<dbReference type="NCBIfam" id="NF038128">
    <property type="entry name" value="choice_anch_J"/>
    <property type="match status" value="2"/>
</dbReference>
<evidence type="ECO:0000313" key="4">
    <source>
        <dbReference type="Proteomes" id="UP000757103"/>
    </source>
</evidence>
<dbReference type="SUPFAM" id="SSF63825">
    <property type="entry name" value="YWTD domain"/>
    <property type="match status" value="1"/>
</dbReference>
<dbReference type="SUPFAM" id="SSF49265">
    <property type="entry name" value="Fibronectin type III"/>
    <property type="match status" value="2"/>
</dbReference>
<protein>
    <submittedName>
        <fullName evidence="3">Choice-of-anchor J domain-containing protein</fullName>
    </submittedName>
</protein>
<feature type="domain" description="Fibronectin type-III" evidence="2">
    <location>
        <begin position="1094"/>
        <end position="1355"/>
    </location>
</feature>
<dbReference type="SMART" id="SM00060">
    <property type="entry name" value="FN3"/>
    <property type="match status" value="3"/>
</dbReference>
<dbReference type="InterPro" id="IPR003961">
    <property type="entry name" value="FN3_dom"/>
</dbReference>
<dbReference type="Gene3D" id="2.60.120.200">
    <property type="match status" value="3"/>
</dbReference>
<organism evidence="3 4">
    <name type="scientific">Barnesiella viscericola</name>
    <dbReference type="NCBI Taxonomy" id="397865"/>
    <lineage>
        <taxon>Bacteria</taxon>
        <taxon>Pseudomonadati</taxon>
        <taxon>Bacteroidota</taxon>
        <taxon>Bacteroidia</taxon>
        <taxon>Bacteroidales</taxon>
        <taxon>Barnesiellaceae</taxon>
        <taxon>Barnesiella</taxon>
    </lineage>
</organism>
<dbReference type="EMBL" id="DYUD01000024">
    <property type="protein sequence ID" value="HJG89432.1"/>
    <property type="molecule type" value="Genomic_DNA"/>
</dbReference>
<evidence type="ECO:0000259" key="2">
    <source>
        <dbReference type="SMART" id="SM00060"/>
    </source>
</evidence>
<dbReference type="InterPro" id="IPR036116">
    <property type="entry name" value="FN3_sf"/>
</dbReference>